<dbReference type="Proteomes" id="UP001165122">
    <property type="component" value="Unassembled WGS sequence"/>
</dbReference>
<dbReference type="AlphaFoldDB" id="A0A9W7FRA2"/>
<evidence type="ECO:0000313" key="3">
    <source>
        <dbReference type="Proteomes" id="UP001165122"/>
    </source>
</evidence>
<accession>A0A9W7FRA2</accession>
<sequence>MSGPGTFPKSVTQSRLEQHEQQFERMNAELGKSKKAGQTAASSLLEQIGEMRFELEALEGQERETRMQSESNRDSLETANGAIEGLNKAYRTLSQVVEEEVERIRNDHGSRIDSIASTATDIQRAATTTNARINDVMTEMSTLRSRCEDDLERMKGQLRQNRIEIDDSRRQVSVIGDIQTAMAELNGNQKELASAVGGLQQSSIYISEWVQTLRGEAAELRALVTNVQQEQQRGSMALASDVATLAEDITGLRTKIDHQDSEMNLLREGVGSKVENVAVNVQRAVEAERKEVQSVLDAVKTAMKKQNSQNQHVLQTLHSGQQRVSTQLTDQIQVQGDKHRHIEAVVNKLESAFNLKTQEMSRGLEDHVSSIKRHLDANDQAVRLVTDMMSSSMAGRTINHNFADRGGYGESKLGSGGI</sequence>
<evidence type="ECO:0000313" key="2">
    <source>
        <dbReference type="EMBL" id="GMI16725.1"/>
    </source>
</evidence>
<proteinExistence type="predicted"/>
<feature type="compositionally biased region" description="Basic and acidic residues" evidence="1">
    <location>
        <begin position="59"/>
        <end position="76"/>
    </location>
</feature>
<gene>
    <name evidence="2" type="ORF">TrLO_g3773</name>
</gene>
<dbReference type="EMBL" id="BRXW01000262">
    <property type="protein sequence ID" value="GMI16725.1"/>
    <property type="molecule type" value="Genomic_DNA"/>
</dbReference>
<name>A0A9W7FRA2_9STRA</name>
<feature type="region of interest" description="Disordered" evidence="1">
    <location>
        <begin position="59"/>
        <end position="79"/>
    </location>
</feature>
<dbReference type="OrthoDB" id="187502at2759"/>
<keyword evidence="3" id="KW-1185">Reference proteome</keyword>
<reference evidence="3" key="1">
    <citation type="journal article" date="2023" name="Commun. Biol.">
        <title>Genome analysis of Parmales, the sister group of diatoms, reveals the evolutionary specialization of diatoms from phago-mixotrophs to photoautotrophs.</title>
        <authorList>
            <person name="Ban H."/>
            <person name="Sato S."/>
            <person name="Yoshikawa S."/>
            <person name="Yamada K."/>
            <person name="Nakamura Y."/>
            <person name="Ichinomiya M."/>
            <person name="Sato N."/>
            <person name="Blanc-Mathieu R."/>
            <person name="Endo H."/>
            <person name="Kuwata A."/>
            <person name="Ogata H."/>
        </authorList>
    </citation>
    <scope>NUCLEOTIDE SEQUENCE [LARGE SCALE GENOMIC DNA]</scope>
    <source>
        <strain evidence="3">NIES 3700</strain>
    </source>
</reference>
<evidence type="ECO:0000256" key="1">
    <source>
        <dbReference type="SAM" id="MobiDB-lite"/>
    </source>
</evidence>
<comment type="caution">
    <text evidence="2">The sequence shown here is derived from an EMBL/GenBank/DDBJ whole genome shotgun (WGS) entry which is preliminary data.</text>
</comment>
<protein>
    <submittedName>
        <fullName evidence="2">Uncharacterized protein</fullName>
    </submittedName>
</protein>
<organism evidence="2 3">
    <name type="scientific">Triparma laevis f. longispina</name>
    <dbReference type="NCBI Taxonomy" id="1714387"/>
    <lineage>
        <taxon>Eukaryota</taxon>
        <taxon>Sar</taxon>
        <taxon>Stramenopiles</taxon>
        <taxon>Ochrophyta</taxon>
        <taxon>Bolidophyceae</taxon>
        <taxon>Parmales</taxon>
        <taxon>Triparmaceae</taxon>
        <taxon>Triparma</taxon>
    </lineage>
</organism>